<dbReference type="GO" id="GO:0005524">
    <property type="term" value="F:ATP binding"/>
    <property type="evidence" value="ECO:0007669"/>
    <property type="project" value="InterPro"/>
</dbReference>
<evidence type="ECO:0000259" key="2">
    <source>
        <dbReference type="SMART" id="SM00382"/>
    </source>
</evidence>
<keyword evidence="4" id="KW-1185">Reference proteome</keyword>
<dbReference type="OrthoDB" id="9996895at2759"/>
<dbReference type="GO" id="GO:0016887">
    <property type="term" value="F:ATP hydrolysis activity"/>
    <property type="evidence" value="ECO:0007669"/>
    <property type="project" value="InterPro"/>
</dbReference>
<dbReference type="SMART" id="SM00382">
    <property type="entry name" value="AAA"/>
    <property type="match status" value="1"/>
</dbReference>
<dbReference type="InterPro" id="IPR003593">
    <property type="entry name" value="AAA+_ATPase"/>
</dbReference>
<evidence type="ECO:0000313" key="4">
    <source>
        <dbReference type="Proteomes" id="UP000807342"/>
    </source>
</evidence>
<dbReference type="GO" id="GO:0003677">
    <property type="term" value="F:DNA binding"/>
    <property type="evidence" value="ECO:0007669"/>
    <property type="project" value="TreeGrafter"/>
</dbReference>
<name>A0A9P5XIV3_9AGAR</name>
<dbReference type="InterPro" id="IPR027417">
    <property type="entry name" value="P-loop_NTPase"/>
</dbReference>
<dbReference type="PANTHER" id="PTHR23389">
    <property type="entry name" value="CHROMOSOME TRANSMISSION FIDELITY FACTOR 18"/>
    <property type="match status" value="1"/>
</dbReference>
<dbReference type="AlphaFoldDB" id="A0A9P5XIV3"/>
<sequence length="379" mass="41196">MLDGSSQNSGLGNETLSAFASDVPEIIQELPHNTILLTGPPGSGKTAAVFACAEELGWEVFEVYPGMARRNGANVDSLVGDVGKNHLVRKKQGATRQQSIATLLSSSTGSSEAGAESGCGDSGKISVEYQGDLVELQAGDTEQTFRQSLILLEEVDLLFKDDVNFWPAVTNLIKDCRRPVICTCNGKCPDHISLVPKDGLPLQKVLYFEPCAPDVATSYLQGLACAEGYTVPLDHIHELYSDTYQLSGADIPSDTSPSTAHLQLPDFDLRKAIHGLQMKCTTGGRWKSKNNCDWETDEIIRSGALEWPWDSPDDNHSELPANTKHTSLGSETKAEREENIRVLDAISQQEDLISYLDSSVLLPLSQRKEVSRACCTRGV</sequence>
<dbReference type="InterPro" id="IPR003959">
    <property type="entry name" value="ATPase_AAA_core"/>
</dbReference>
<dbReference type="Gene3D" id="3.40.50.300">
    <property type="entry name" value="P-loop containing nucleotide triphosphate hydrolases"/>
    <property type="match status" value="1"/>
</dbReference>
<feature type="region of interest" description="Disordered" evidence="1">
    <location>
        <begin position="311"/>
        <end position="335"/>
    </location>
</feature>
<accession>A0A9P5XIV3</accession>
<proteinExistence type="predicted"/>
<dbReference type="GO" id="GO:0005634">
    <property type="term" value="C:nucleus"/>
    <property type="evidence" value="ECO:0007669"/>
    <property type="project" value="TreeGrafter"/>
</dbReference>
<dbReference type="SUPFAM" id="SSF52540">
    <property type="entry name" value="P-loop containing nucleoside triphosphate hydrolases"/>
    <property type="match status" value="1"/>
</dbReference>
<comment type="caution">
    <text evidence="3">The sequence shown here is derived from an EMBL/GenBank/DDBJ whole genome shotgun (WGS) entry which is preliminary data.</text>
</comment>
<reference evidence="3" key="1">
    <citation type="submission" date="2020-11" db="EMBL/GenBank/DDBJ databases">
        <authorList>
            <consortium name="DOE Joint Genome Institute"/>
            <person name="Ahrendt S."/>
            <person name="Riley R."/>
            <person name="Andreopoulos W."/>
            <person name="Labutti K."/>
            <person name="Pangilinan J."/>
            <person name="Ruiz-Duenas F.J."/>
            <person name="Barrasa J.M."/>
            <person name="Sanchez-Garcia M."/>
            <person name="Camarero S."/>
            <person name="Miyauchi S."/>
            <person name="Serrano A."/>
            <person name="Linde D."/>
            <person name="Babiker R."/>
            <person name="Drula E."/>
            <person name="Ayuso-Fernandez I."/>
            <person name="Pacheco R."/>
            <person name="Padilla G."/>
            <person name="Ferreira P."/>
            <person name="Barriuso J."/>
            <person name="Kellner H."/>
            <person name="Castanera R."/>
            <person name="Alfaro M."/>
            <person name="Ramirez L."/>
            <person name="Pisabarro A.G."/>
            <person name="Kuo A."/>
            <person name="Tritt A."/>
            <person name="Lipzen A."/>
            <person name="He G."/>
            <person name="Yan M."/>
            <person name="Ng V."/>
            <person name="Cullen D."/>
            <person name="Martin F."/>
            <person name="Rosso M.-N."/>
            <person name="Henrissat B."/>
            <person name="Hibbett D."/>
            <person name="Martinez A.T."/>
            <person name="Grigoriev I.V."/>
        </authorList>
    </citation>
    <scope>NUCLEOTIDE SEQUENCE</scope>
    <source>
        <strain evidence="3">MF-IS2</strain>
    </source>
</reference>
<dbReference type="EMBL" id="MU151081">
    <property type="protein sequence ID" value="KAF9451729.1"/>
    <property type="molecule type" value="Genomic_DNA"/>
</dbReference>
<evidence type="ECO:0000256" key="1">
    <source>
        <dbReference type="SAM" id="MobiDB-lite"/>
    </source>
</evidence>
<evidence type="ECO:0000313" key="3">
    <source>
        <dbReference type="EMBL" id="KAF9451729.1"/>
    </source>
</evidence>
<feature type="domain" description="AAA+ ATPase" evidence="2">
    <location>
        <begin position="31"/>
        <end position="212"/>
    </location>
</feature>
<gene>
    <name evidence="3" type="ORF">P691DRAFT_662682</name>
</gene>
<dbReference type="Proteomes" id="UP000807342">
    <property type="component" value="Unassembled WGS sequence"/>
</dbReference>
<organism evidence="3 4">
    <name type="scientific">Macrolepiota fuliginosa MF-IS2</name>
    <dbReference type="NCBI Taxonomy" id="1400762"/>
    <lineage>
        <taxon>Eukaryota</taxon>
        <taxon>Fungi</taxon>
        <taxon>Dikarya</taxon>
        <taxon>Basidiomycota</taxon>
        <taxon>Agaricomycotina</taxon>
        <taxon>Agaricomycetes</taxon>
        <taxon>Agaricomycetidae</taxon>
        <taxon>Agaricales</taxon>
        <taxon>Agaricineae</taxon>
        <taxon>Agaricaceae</taxon>
        <taxon>Macrolepiota</taxon>
    </lineage>
</organism>
<dbReference type="Pfam" id="PF00004">
    <property type="entry name" value="AAA"/>
    <property type="match status" value="1"/>
</dbReference>
<protein>
    <recommendedName>
        <fullName evidence="2">AAA+ ATPase domain-containing protein</fullName>
    </recommendedName>
</protein>
<dbReference type="PANTHER" id="PTHR23389:SF21">
    <property type="entry name" value="ATPASE FAMILY AAA DOMAIN-CONTAINING PROTEIN 5"/>
    <property type="match status" value="1"/>
</dbReference>